<feature type="repeat" description="WD" evidence="9">
    <location>
        <begin position="217"/>
        <end position="250"/>
    </location>
</feature>
<dbReference type="PROSITE" id="PS00678">
    <property type="entry name" value="WD_REPEATS_1"/>
    <property type="match status" value="3"/>
</dbReference>
<evidence type="ECO:0000256" key="2">
    <source>
        <dbReference type="ARBA" id="ARBA00022574"/>
    </source>
</evidence>
<dbReference type="OrthoDB" id="63070at2759"/>
<dbReference type="SUPFAM" id="SSF57903">
    <property type="entry name" value="FYVE/PHD zinc finger"/>
    <property type="match status" value="1"/>
</dbReference>
<dbReference type="Proteomes" id="UP000515158">
    <property type="component" value="Unplaced"/>
</dbReference>
<dbReference type="PROSITE" id="PS50178">
    <property type="entry name" value="ZF_FYVE"/>
    <property type="match status" value="1"/>
</dbReference>
<dbReference type="FunCoup" id="A0A6P8Y5N1">
    <property type="interactions" value="1171"/>
</dbReference>
<evidence type="ECO:0000313" key="12">
    <source>
        <dbReference type="RefSeq" id="XP_034231291.1"/>
    </source>
</evidence>
<dbReference type="SMART" id="SM00320">
    <property type="entry name" value="WD40"/>
    <property type="match status" value="6"/>
</dbReference>
<dbReference type="RefSeq" id="XP_034231291.1">
    <property type="nucleotide sequence ID" value="XM_034375400.1"/>
</dbReference>
<gene>
    <name evidence="12" type="primary">LOC117639581</name>
</gene>
<evidence type="ECO:0000256" key="8">
    <source>
        <dbReference type="PROSITE-ProRule" id="PRU00091"/>
    </source>
</evidence>
<keyword evidence="11" id="KW-1185">Reference proteome</keyword>
<dbReference type="Gene3D" id="2.130.10.10">
    <property type="entry name" value="YVTN repeat-like/Quinoprotein amine dehydrogenase"/>
    <property type="match status" value="2"/>
</dbReference>
<dbReference type="InterPro" id="IPR036322">
    <property type="entry name" value="WD40_repeat_dom_sf"/>
</dbReference>
<dbReference type="AlphaFoldDB" id="A0A6P8Y5N1"/>
<organism evidence="12">
    <name type="scientific">Thrips palmi</name>
    <name type="common">Melon thrips</name>
    <dbReference type="NCBI Taxonomy" id="161013"/>
    <lineage>
        <taxon>Eukaryota</taxon>
        <taxon>Metazoa</taxon>
        <taxon>Ecdysozoa</taxon>
        <taxon>Arthropoda</taxon>
        <taxon>Hexapoda</taxon>
        <taxon>Insecta</taxon>
        <taxon>Pterygota</taxon>
        <taxon>Neoptera</taxon>
        <taxon>Paraneoptera</taxon>
        <taxon>Thysanoptera</taxon>
        <taxon>Terebrantia</taxon>
        <taxon>Thripoidea</taxon>
        <taxon>Thripidae</taxon>
        <taxon>Thrips</taxon>
    </lineage>
</organism>
<dbReference type="PRINTS" id="PR00320">
    <property type="entry name" value="GPROTEINBRPT"/>
</dbReference>
<dbReference type="SUPFAM" id="SSF50978">
    <property type="entry name" value="WD40 repeat-like"/>
    <property type="match status" value="1"/>
</dbReference>
<dbReference type="InterPro" id="IPR000306">
    <property type="entry name" value="Znf_FYVE"/>
</dbReference>
<protein>
    <submittedName>
        <fullName evidence="12">WD repeat and FYVE domain-containing protein 2</fullName>
    </submittedName>
</protein>
<dbReference type="GO" id="GO:0005769">
    <property type="term" value="C:early endosome"/>
    <property type="evidence" value="ECO:0007669"/>
    <property type="project" value="UniProtKB-SubCell"/>
</dbReference>
<evidence type="ECO:0000256" key="5">
    <source>
        <dbReference type="ARBA" id="ARBA00022753"/>
    </source>
</evidence>
<feature type="domain" description="FYVE-type" evidence="10">
    <location>
        <begin position="303"/>
        <end position="374"/>
    </location>
</feature>
<dbReference type="InParanoid" id="A0A6P8Y5N1"/>
<dbReference type="PANTHER" id="PTHR46189">
    <property type="entry name" value="LD41958P"/>
    <property type="match status" value="1"/>
</dbReference>
<dbReference type="InterPro" id="IPR001680">
    <property type="entry name" value="WD40_rpt"/>
</dbReference>
<evidence type="ECO:0000259" key="10">
    <source>
        <dbReference type="PROSITE" id="PS50178"/>
    </source>
</evidence>
<keyword evidence="6 8" id="KW-0863">Zinc-finger</keyword>
<name>A0A6P8Y5N1_THRPL</name>
<keyword evidence="3" id="KW-0479">Metal-binding</keyword>
<sequence length="422" mass="47017">MAAEIKPGPGLNDRFNTPKKPVLLSKLEGVNDDVNAAVIIPGEDAIITVCDDRTVRVWLWRESGQYWPSVCHYMPSAASALHFCKQSRRLFVGQESGQISEFLVAEDRNRISHSKDYQAHTARVTSVLLSDRCQWLLSVGRDKMFKLHCAQSGLCLGSFVSEAWCTAVAFDSLAKVIFVGDYGGQITMLKIDEAAAQSSIGNSGGVVSGIIRYVTNLKGHTGSIRALTWDSNGQFLYSGSFDQQVIAWDIGGQCGTAYELNGHQNKITSICYAPSRRILISGGEDSVVVFWDMRESRLETPQWADSDTCQRCERPFFWNLRAMMDQRQLGLRQHHCRSCGRAVCDRCSSPRHAIPSMGFEFDVRVCEPCYAQLKASENPSLAVFHEAKHSIVAMDVDESRKRLLTVGQDHIVKLWDISAVLQ</sequence>
<evidence type="ECO:0000256" key="6">
    <source>
        <dbReference type="ARBA" id="ARBA00022771"/>
    </source>
</evidence>
<accession>A0A6P8Y5N1</accession>
<dbReference type="PROSITE" id="PS50294">
    <property type="entry name" value="WD_REPEATS_REGION"/>
    <property type="match status" value="3"/>
</dbReference>
<evidence type="ECO:0000256" key="9">
    <source>
        <dbReference type="PROSITE-ProRule" id="PRU00221"/>
    </source>
</evidence>
<dbReference type="InterPro" id="IPR042234">
    <property type="entry name" value="WDFY1/WDFY2"/>
</dbReference>
<reference evidence="12" key="1">
    <citation type="submission" date="2025-08" db="UniProtKB">
        <authorList>
            <consortium name="RefSeq"/>
        </authorList>
    </citation>
    <scope>IDENTIFICATION</scope>
    <source>
        <tissue evidence="12">Total insect</tissue>
    </source>
</reference>
<dbReference type="InterPro" id="IPR015943">
    <property type="entry name" value="WD40/YVTN_repeat-like_dom_sf"/>
</dbReference>
<dbReference type="InterPro" id="IPR020472">
    <property type="entry name" value="WD40_PAC1"/>
</dbReference>
<keyword evidence="2 9" id="KW-0853">WD repeat</keyword>
<dbReference type="KEGG" id="tpal:117639581"/>
<dbReference type="Gene3D" id="3.30.40.10">
    <property type="entry name" value="Zinc/RING finger domain, C3HC4 (zinc finger)"/>
    <property type="match status" value="1"/>
</dbReference>
<feature type="repeat" description="WD" evidence="9">
    <location>
        <begin position="384"/>
        <end position="422"/>
    </location>
</feature>
<dbReference type="SMART" id="SM00064">
    <property type="entry name" value="FYVE"/>
    <property type="match status" value="1"/>
</dbReference>
<dbReference type="GO" id="GO:0008270">
    <property type="term" value="F:zinc ion binding"/>
    <property type="evidence" value="ECO:0007669"/>
    <property type="project" value="UniProtKB-KW"/>
</dbReference>
<dbReference type="Pfam" id="PF01363">
    <property type="entry name" value="FYVE"/>
    <property type="match status" value="1"/>
</dbReference>
<evidence type="ECO:0000256" key="4">
    <source>
        <dbReference type="ARBA" id="ARBA00022737"/>
    </source>
</evidence>
<comment type="subcellular location">
    <subcellularLocation>
        <location evidence="1">Early endosome</location>
    </subcellularLocation>
</comment>
<dbReference type="GeneID" id="117639581"/>
<keyword evidence="7" id="KW-0862">Zinc</keyword>
<dbReference type="CDD" id="cd15718">
    <property type="entry name" value="FYVE_WDFY1_like"/>
    <property type="match status" value="1"/>
</dbReference>
<evidence type="ECO:0000256" key="3">
    <source>
        <dbReference type="ARBA" id="ARBA00022723"/>
    </source>
</evidence>
<dbReference type="PROSITE" id="PS50082">
    <property type="entry name" value="WD_REPEATS_2"/>
    <property type="match status" value="3"/>
</dbReference>
<proteinExistence type="predicted"/>
<dbReference type="InterPro" id="IPR017455">
    <property type="entry name" value="Znf_FYVE-rel"/>
</dbReference>
<feature type="repeat" description="WD" evidence="9">
    <location>
        <begin position="260"/>
        <end position="301"/>
    </location>
</feature>
<evidence type="ECO:0000313" key="11">
    <source>
        <dbReference type="Proteomes" id="UP000515158"/>
    </source>
</evidence>
<keyword evidence="4" id="KW-0677">Repeat</keyword>
<evidence type="ECO:0000256" key="7">
    <source>
        <dbReference type="ARBA" id="ARBA00022833"/>
    </source>
</evidence>
<dbReference type="InterPro" id="IPR013083">
    <property type="entry name" value="Znf_RING/FYVE/PHD"/>
</dbReference>
<dbReference type="InterPro" id="IPR011011">
    <property type="entry name" value="Znf_FYVE_PHD"/>
</dbReference>
<keyword evidence="5" id="KW-0967">Endosome</keyword>
<dbReference type="Pfam" id="PF00400">
    <property type="entry name" value="WD40"/>
    <property type="match status" value="5"/>
</dbReference>
<dbReference type="CTD" id="115825"/>
<evidence type="ECO:0000256" key="1">
    <source>
        <dbReference type="ARBA" id="ARBA00004412"/>
    </source>
</evidence>
<dbReference type="PANTHER" id="PTHR46189:SF1">
    <property type="entry name" value="LD41958P"/>
    <property type="match status" value="1"/>
</dbReference>
<dbReference type="FunFam" id="3.30.40.10:FF:000105">
    <property type="entry name" value="WD repeat and FYVE domain-containing protein 2"/>
    <property type="match status" value="1"/>
</dbReference>
<dbReference type="InterPro" id="IPR019775">
    <property type="entry name" value="WD40_repeat_CS"/>
</dbReference>